<feature type="compositionally biased region" description="Basic residues" evidence="1">
    <location>
        <begin position="46"/>
        <end position="57"/>
    </location>
</feature>
<organism evidence="2 3">
    <name type="scientific">Trifolium medium</name>
    <dbReference type="NCBI Taxonomy" id="97028"/>
    <lineage>
        <taxon>Eukaryota</taxon>
        <taxon>Viridiplantae</taxon>
        <taxon>Streptophyta</taxon>
        <taxon>Embryophyta</taxon>
        <taxon>Tracheophyta</taxon>
        <taxon>Spermatophyta</taxon>
        <taxon>Magnoliopsida</taxon>
        <taxon>eudicotyledons</taxon>
        <taxon>Gunneridae</taxon>
        <taxon>Pentapetalae</taxon>
        <taxon>rosids</taxon>
        <taxon>fabids</taxon>
        <taxon>Fabales</taxon>
        <taxon>Fabaceae</taxon>
        <taxon>Papilionoideae</taxon>
        <taxon>50 kb inversion clade</taxon>
        <taxon>NPAAA clade</taxon>
        <taxon>Hologalegina</taxon>
        <taxon>IRL clade</taxon>
        <taxon>Trifolieae</taxon>
        <taxon>Trifolium</taxon>
    </lineage>
</organism>
<sequence>EEKPKDKENGGEEACIKGKELMVVRKPPPEPPDAGRPATTLPQRAPRPKHHRWLIQV</sequence>
<name>A0A392RS24_9FABA</name>
<accession>A0A392RS24</accession>
<feature type="region of interest" description="Disordered" evidence="1">
    <location>
        <begin position="1"/>
        <end position="20"/>
    </location>
</feature>
<dbReference type="EMBL" id="LXQA010264064">
    <property type="protein sequence ID" value="MCI39139.1"/>
    <property type="molecule type" value="Genomic_DNA"/>
</dbReference>
<keyword evidence="3" id="KW-1185">Reference proteome</keyword>
<protein>
    <submittedName>
        <fullName evidence="2">Uncharacterized protein</fullName>
    </submittedName>
</protein>
<evidence type="ECO:0000256" key="1">
    <source>
        <dbReference type="SAM" id="MobiDB-lite"/>
    </source>
</evidence>
<feature type="region of interest" description="Disordered" evidence="1">
    <location>
        <begin position="26"/>
        <end position="57"/>
    </location>
</feature>
<feature type="non-terminal residue" evidence="2">
    <location>
        <position position="1"/>
    </location>
</feature>
<evidence type="ECO:0000313" key="3">
    <source>
        <dbReference type="Proteomes" id="UP000265520"/>
    </source>
</evidence>
<evidence type="ECO:0000313" key="2">
    <source>
        <dbReference type="EMBL" id="MCI39139.1"/>
    </source>
</evidence>
<dbReference type="AlphaFoldDB" id="A0A392RS24"/>
<comment type="caution">
    <text evidence="2">The sequence shown here is derived from an EMBL/GenBank/DDBJ whole genome shotgun (WGS) entry which is preliminary data.</text>
</comment>
<proteinExistence type="predicted"/>
<dbReference type="Proteomes" id="UP000265520">
    <property type="component" value="Unassembled WGS sequence"/>
</dbReference>
<reference evidence="2 3" key="1">
    <citation type="journal article" date="2018" name="Front. Plant Sci.">
        <title>Red Clover (Trifolium pratense) and Zigzag Clover (T. medium) - A Picture of Genomic Similarities and Differences.</title>
        <authorList>
            <person name="Dluhosova J."/>
            <person name="Istvanek J."/>
            <person name="Nedelnik J."/>
            <person name="Repkova J."/>
        </authorList>
    </citation>
    <scope>NUCLEOTIDE SEQUENCE [LARGE SCALE GENOMIC DNA]</scope>
    <source>
        <strain evidence="3">cv. 10/8</strain>
        <tissue evidence="2">Leaf</tissue>
    </source>
</reference>